<dbReference type="Proteomes" id="UP000242755">
    <property type="component" value="Unassembled WGS sequence"/>
</dbReference>
<name>A0A2I1IEJ4_9MICO</name>
<evidence type="ECO:0000256" key="1">
    <source>
        <dbReference type="SAM" id="Phobius"/>
    </source>
</evidence>
<feature type="transmembrane region" description="Helical" evidence="1">
    <location>
        <begin position="28"/>
        <end position="48"/>
    </location>
</feature>
<proteinExistence type="predicted"/>
<evidence type="ECO:0000313" key="3">
    <source>
        <dbReference type="Proteomes" id="UP000242755"/>
    </source>
</evidence>
<dbReference type="AlphaFoldDB" id="A0A2I1IEJ4"/>
<organism evidence="2 3">
    <name type="scientific">Brevibacterium ravenspurgense</name>
    <dbReference type="NCBI Taxonomy" id="479117"/>
    <lineage>
        <taxon>Bacteria</taxon>
        <taxon>Bacillati</taxon>
        <taxon>Actinomycetota</taxon>
        <taxon>Actinomycetes</taxon>
        <taxon>Micrococcales</taxon>
        <taxon>Brevibacteriaceae</taxon>
        <taxon>Brevibacterium</taxon>
    </lineage>
</organism>
<protein>
    <submittedName>
        <fullName evidence="2">DUF4307 domain-containing protein</fullName>
    </submittedName>
</protein>
<reference evidence="2 3" key="1">
    <citation type="submission" date="2017-12" db="EMBL/GenBank/DDBJ databases">
        <title>Phylogenetic diversity of female urinary microbiome.</title>
        <authorList>
            <person name="Thomas-White K."/>
            <person name="Wolfe A.J."/>
        </authorList>
    </citation>
    <scope>NUCLEOTIDE SEQUENCE [LARGE SCALE GENOMIC DNA]</scope>
    <source>
        <strain evidence="2 3">UMB0426</strain>
    </source>
</reference>
<keyword evidence="1" id="KW-1133">Transmembrane helix</keyword>
<dbReference type="Pfam" id="PF14155">
    <property type="entry name" value="DUF4307"/>
    <property type="match status" value="1"/>
</dbReference>
<comment type="caution">
    <text evidence="2">The sequence shown here is derived from an EMBL/GenBank/DDBJ whole genome shotgun (WGS) entry which is preliminary data.</text>
</comment>
<evidence type="ECO:0000313" key="2">
    <source>
        <dbReference type="EMBL" id="PKY69546.1"/>
    </source>
</evidence>
<dbReference type="STRING" id="1176165.GCA_001584405_01965"/>
<sequence length="141" mass="15249">MTERSAVSERYGGRAPGYQGTKLNKRPLLIVAGIVTVLIAIGAAFFAFRPAGAPTTASNVSFEALDSNRAVVTFNIRPDRERDSVCSVVAKNDFEAVVGYREVTIPASPDTASSDLFHQEVEVNTTQRAVQGHLESCWFVS</sequence>
<dbReference type="InterPro" id="IPR025443">
    <property type="entry name" value="DUF4307"/>
</dbReference>
<keyword evidence="1" id="KW-0812">Transmembrane</keyword>
<keyword evidence="1" id="KW-0472">Membrane</keyword>
<gene>
    <name evidence="2" type="ORF">CYJ40_09580</name>
</gene>
<accession>A0A2I1IEJ4</accession>
<dbReference type="EMBL" id="PKGO01000010">
    <property type="protein sequence ID" value="PKY69546.1"/>
    <property type="molecule type" value="Genomic_DNA"/>
</dbReference>